<dbReference type="InterPro" id="IPR012337">
    <property type="entry name" value="RNaseH-like_sf"/>
</dbReference>
<dbReference type="STRING" id="407821.A0A087UBB7"/>
<dbReference type="InterPro" id="IPR036397">
    <property type="entry name" value="RNaseH_sf"/>
</dbReference>
<sequence length="136" mass="15372">MIPIDFDNVSIKGYVAVAYLQIPITFKTSYAPSKSRVAPLKKLTLPRLELMAATTAARIADYLKTLFNVKECNIYCFSDSQIMLHCIKGYVNNWKPFIANRVRQIQTLISPQWQFCKGTENSADVVSRGAKFTDSI</sequence>
<evidence type="ECO:0008006" key="3">
    <source>
        <dbReference type="Google" id="ProtNLM"/>
    </source>
</evidence>
<dbReference type="SUPFAM" id="SSF53098">
    <property type="entry name" value="Ribonuclease H-like"/>
    <property type="match status" value="1"/>
</dbReference>
<name>A0A087UBB7_STEMI</name>
<dbReference type="Proteomes" id="UP000054359">
    <property type="component" value="Unassembled WGS sequence"/>
</dbReference>
<evidence type="ECO:0000313" key="2">
    <source>
        <dbReference type="Proteomes" id="UP000054359"/>
    </source>
</evidence>
<dbReference type="OrthoDB" id="6434825at2759"/>
<dbReference type="OMA" id="NTAMITQ"/>
<dbReference type="GO" id="GO:0003676">
    <property type="term" value="F:nucleic acid binding"/>
    <property type="evidence" value="ECO:0007669"/>
    <property type="project" value="InterPro"/>
</dbReference>
<feature type="non-terminal residue" evidence="1">
    <location>
        <position position="136"/>
    </location>
</feature>
<dbReference type="PANTHER" id="PTHR47331">
    <property type="entry name" value="PHD-TYPE DOMAIN-CONTAINING PROTEIN"/>
    <property type="match status" value="1"/>
</dbReference>
<reference evidence="1 2" key="1">
    <citation type="submission" date="2013-11" db="EMBL/GenBank/DDBJ databases">
        <title>Genome sequencing of Stegodyphus mimosarum.</title>
        <authorList>
            <person name="Bechsgaard J."/>
        </authorList>
    </citation>
    <scope>NUCLEOTIDE SEQUENCE [LARGE SCALE GENOMIC DNA]</scope>
</reference>
<dbReference type="EMBL" id="KK119088">
    <property type="protein sequence ID" value="KFM74656.1"/>
    <property type="molecule type" value="Genomic_DNA"/>
</dbReference>
<organism evidence="1 2">
    <name type="scientific">Stegodyphus mimosarum</name>
    <name type="common">African social velvet spider</name>
    <dbReference type="NCBI Taxonomy" id="407821"/>
    <lineage>
        <taxon>Eukaryota</taxon>
        <taxon>Metazoa</taxon>
        <taxon>Ecdysozoa</taxon>
        <taxon>Arthropoda</taxon>
        <taxon>Chelicerata</taxon>
        <taxon>Arachnida</taxon>
        <taxon>Araneae</taxon>
        <taxon>Araneomorphae</taxon>
        <taxon>Entelegynae</taxon>
        <taxon>Eresoidea</taxon>
        <taxon>Eresidae</taxon>
        <taxon>Stegodyphus</taxon>
    </lineage>
</organism>
<gene>
    <name evidence="1" type="ORF">X975_18741</name>
</gene>
<protein>
    <recommendedName>
        <fullName evidence="3">RNase H type-1 domain-containing protein</fullName>
    </recommendedName>
</protein>
<keyword evidence="2" id="KW-1185">Reference proteome</keyword>
<dbReference type="InterPro" id="IPR008042">
    <property type="entry name" value="Retrotrans_Pao"/>
</dbReference>
<dbReference type="Pfam" id="PF05380">
    <property type="entry name" value="Peptidase_A17"/>
    <property type="match status" value="1"/>
</dbReference>
<evidence type="ECO:0000313" key="1">
    <source>
        <dbReference type="EMBL" id="KFM74656.1"/>
    </source>
</evidence>
<accession>A0A087UBB7</accession>
<dbReference type="AlphaFoldDB" id="A0A087UBB7"/>
<proteinExistence type="predicted"/>
<dbReference type="Gene3D" id="3.30.420.10">
    <property type="entry name" value="Ribonuclease H-like superfamily/Ribonuclease H"/>
    <property type="match status" value="1"/>
</dbReference>